<feature type="domain" description="Chitin-binding type-2" evidence="8">
    <location>
        <begin position="389"/>
        <end position="446"/>
    </location>
</feature>
<feature type="region of interest" description="Disordered" evidence="6">
    <location>
        <begin position="546"/>
        <end position="582"/>
    </location>
</feature>
<feature type="compositionally biased region" description="Low complexity" evidence="6">
    <location>
        <begin position="253"/>
        <end position="269"/>
    </location>
</feature>
<reference evidence="10" key="1">
    <citation type="submission" date="2025-08" db="UniProtKB">
        <authorList>
            <consortium name="RefSeq"/>
        </authorList>
    </citation>
    <scope>IDENTIFICATION</scope>
    <source>
        <strain evidence="10">MV-25-SWS-2005</strain>
        <tissue evidence="10">Whole body</tissue>
    </source>
</reference>
<feature type="domain" description="Chitin-binding type-2" evidence="8">
    <location>
        <begin position="653"/>
        <end position="711"/>
    </location>
</feature>
<dbReference type="SMART" id="SM00494">
    <property type="entry name" value="ChtBD2"/>
    <property type="match status" value="10"/>
</dbReference>
<feature type="domain" description="Chitin-binding type-2" evidence="8">
    <location>
        <begin position="285"/>
        <end position="341"/>
    </location>
</feature>
<feature type="chain" id="PRO_5026134018" evidence="7">
    <location>
        <begin position="22"/>
        <end position="1306"/>
    </location>
</feature>
<evidence type="ECO:0000313" key="9">
    <source>
        <dbReference type="Proteomes" id="UP000001819"/>
    </source>
</evidence>
<feature type="domain" description="Chitin-binding type-2" evidence="8">
    <location>
        <begin position="1246"/>
        <end position="1303"/>
    </location>
</feature>
<gene>
    <name evidence="10" type="primary">LOC4813711</name>
</gene>
<keyword evidence="1" id="KW-0147">Chitin-binding</keyword>
<dbReference type="PANTHER" id="PTHR23301:SF0">
    <property type="entry name" value="CHITIN-BINDING TYPE-2 DOMAIN-CONTAINING PROTEIN-RELATED"/>
    <property type="match status" value="1"/>
</dbReference>
<keyword evidence="3" id="KW-0677">Repeat</keyword>
<evidence type="ECO:0000313" key="10">
    <source>
        <dbReference type="RefSeq" id="XP_033239998.1"/>
    </source>
</evidence>
<accession>A0A6I8W9D1</accession>
<feature type="compositionally biased region" description="Low complexity" evidence="6">
    <location>
        <begin position="961"/>
        <end position="1240"/>
    </location>
</feature>
<feature type="signal peptide" evidence="7">
    <location>
        <begin position="1"/>
        <end position="21"/>
    </location>
</feature>
<sequence>MLVNKVNLLTWLLLMVALVWSWQFNGGVAMSQAEPRHKTCDNEQRYENQVMCEGKEFGALVPYPDNCSLFLVCDCLYPTVKLCPAELWWDNASQICNYPQSVDCVYYTIETPEPTDGTTRITPVITTESTTLSTPKVTEHPTTLSTPKVTEHPTTLSTPKVTEYPTTPKVTDVPCITPTSSWDPPSAPPGISDDFCRHQSDGSVHPYPYDCQAYINCTHGWPVLKYCIEDKVFNPWLFICDTPETTECEEEPLPTATPTTTELAPTSTTEADDVECGPTPEFVEEDYCQPLGNGFYEYPYNCSAYLLCRNGCTDLDYCISDKLFNPWLHICDTPDSVYCDPLPYPTAPPSSTTPSSTTTSVDVSTTESTTATTEAATSTTPGLPPDVNPNECRGVPDGTRLPYAGNCSQFLICKDDQVEMGQCPPLTLFNPDLLICDEADDVLCYGDRTTTPIPTTTTTEATTPTPTTTTTKATTLGPEELCEGQSLGASFAYPQDCSKYYLCLGGGQWFLTDCIYGSYFDPNTMNCGPNVSPTACQEGQATTTTAATTTTQKVTTPTTTTEEPSTPAATTTTQAPPGGICGGRDEGENIAYPKDCNKYIVCVSPIPIAFYCPAGSYFSSKLQNCASWEESDCDQDASTTTLSPGITQAPLEPTMCTNSSRDTFPYPDNCQWFIRCVDDYIYMMDVCNCGEYYDPISGKCGTDVPSDACRWDYTSTTSTTSEPTTSTAVTRPPPQKGPCDDVADGALVPYPNDCTKYIKCDRPIATAFDCEEGDEFSVALGECVDASLAGCSVTTTTNPSGSTTPSIPSTKTTEGDSSTDSSTASSTESSTESSTVSSTESTTESSTDSSTESSTDSSTFSSTDSSTESSTAAITTTEPDSSSTEPGTTTSDSPTTTTPKPSGGVCEGKTDDSLVPYPNNCSKFIMCQYPIPVGFDCPEGLEFSPTELQCMDPDLANCSPSVTTPAIPTTTTSEASTTESTTDSTTKEPSITDSTTKEPSTTDSTTKSTTTEPTTESTTTEPSTTVSTTESSTTVSTTESTTKEPSTTESTTESTTQSTTDSTTESSTTDSTTKEPSTTESTTTESTTVSTTESTTKEPSTTQSTTESTTDSTTESSTTDSTTKEPSTTESTTTESTTVSTTESTTKEPSTTESTTTEPSTTDSTTKSTTAEPSTTTEPSTTDSTTKSTTTEPSTTVSTTEEPSTTVSTTESTTESTTKEPSTTESSTPEPSTTPKEPTTLDPYTPNICCGYPLGTLLPYPNDCMRYVVCDYPIPYAVDCDPGTFFDDRLLQCTSIPTQSCIYKRA</sequence>
<feature type="compositionally biased region" description="Low complexity" evidence="6">
    <location>
        <begin position="546"/>
        <end position="577"/>
    </location>
</feature>
<evidence type="ECO:0000256" key="4">
    <source>
        <dbReference type="ARBA" id="ARBA00023157"/>
    </source>
</evidence>
<feature type="domain" description="Chitin-binding type-2" evidence="8">
    <location>
        <begin position="479"/>
        <end position="538"/>
    </location>
</feature>
<feature type="region of interest" description="Disordered" evidence="6">
    <location>
        <begin position="715"/>
        <end position="742"/>
    </location>
</feature>
<feature type="domain" description="Chitin-binding type-2" evidence="8">
    <location>
        <begin position="903"/>
        <end position="960"/>
    </location>
</feature>
<feature type="domain" description="Chitin-binding type-2" evidence="8">
    <location>
        <begin position="736"/>
        <end position="793"/>
    </location>
</feature>
<dbReference type="PANTHER" id="PTHR23301">
    <property type="entry name" value="CHITIN BINDING PERITROPHIN-A"/>
    <property type="match status" value="1"/>
</dbReference>
<keyword evidence="4" id="KW-1015">Disulfide bond</keyword>
<feature type="region of interest" description="Disordered" evidence="6">
    <location>
        <begin position="794"/>
        <end position="912"/>
    </location>
</feature>
<keyword evidence="9" id="KW-1185">Reference proteome</keyword>
<name>A0A6I8W9D1_DROPS</name>
<feature type="compositionally biased region" description="Low complexity" evidence="6">
    <location>
        <begin position="715"/>
        <end position="727"/>
    </location>
</feature>
<dbReference type="InterPro" id="IPR036508">
    <property type="entry name" value="Chitin-bd_dom_sf"/>
</dbReference>
<evidence type="ECO:0000256" key="6">
    <source>
        <dbReference type="SAM" id="MobiDB-lite"/>
    </source>
</evidence>
<evidence type="ECO:0000256" key="5">
    <source>
        <dbReference type="ARBA" id="ARBA00023180"/>
    </source>
</evidence>
<feature type="domain" description="Chitin-binding type-2" evidence="8">
    <location>
        <begin position="193"/>
        <end position="250"/>
    </location>
</feature>
<feature type="domain" description="Chitin-binding type-2" evidence="8">
    <location>
        <begin position="49"/>
        <end position="106"/>
    </location>
</feature>
<feature type="compositionally biased region" description="Low complexity" evidence="6">
    <location>
        <begin position="794"/>
        <end position="903"/>
    </location>
</feature>
<evidence type="ECO:0000256" key="1">
    <source>
        <dbReference type="ARBA" id="ARBA00022669"/>
    </source>
</evidence>
<organism evidence="9 10">
    <name type="scientific">Drosophila pseudoobscura pseudoobscura</name>
    <name type="common">Fruit fly</name>
    <dbReference type="NCBI Taxonomy" id="46245"/>
    <lineage>
        <taxon>Eukaryota</taxon>
        <taxon>Metazoa</taxon>
        <taxon>Ecdysozoa</taxon>
        <taxon>Arthropoda</taxon>
        <taxon>Hexapoda</taxon>
        <taxon>Insecta</taxon>
        <taxon>Pterygota</taxon>
        <taxon>Neoptera</taxon>
        <taxon>Endopterygota</taxon>
        <taxon>Diptera</taxon>
        <taxon>Brachycera</taxon>
        <taxon>Muscomorpha</taxon>
        <taxon>Ephydroidea</taxon>
        <taxon>Drosophilidae</taxon>
        <taxon>Drosophila</taxon>
        <taxon>Sophophora</taxon>
    </lineage>
</organism>
<dbReference type="Pfam" id="PF01607">
    <property type="entry name" value="CBM_14"/>
    <property type="match status" value="10"/>
</dbReference>
<dbReference type="InterPro" id="IPR002557">
    <property type="entry name" value="Chitin-bd_dom"/>
</dbReference>
<feature type="region of interest" description="Disordered" evidence="6">
    <location>
        <begin position="961"/>
        <end position="1245"/>
    </location>
</feature>
<evidence type="ECO:0000256" key="2">
    <source>
        <dbReference type="ARBA" id="ARBA00022729"/>
    </source>
</evidence>
<keyword evidence="2 7" id="KW-0732">Signal</keyword>
<feature type="region of interest" description="Disordered" evidence="6">
    <location>
        <begin position="249"/>
        <end position="274"/>
    </location>
</feature>
<feature type="region of interest" description="Disordered" evidence="6">
    <location>
        <begin position="345"/>
        <end position="389"/>
    </location>
</feature>
<proteinExistence type="predicted"/>
<feature type="region of interest" description="Disordered" evidence="6">
    <location>
        <begin position="129"/>
        <end position="163"/>
    </location>
</feature>
<dbReference type="Gene3D" id="2.170.140.10">
    <property type="entry name" value="Chitin binding domain"/>
    <property type="match status" value="8"/>
</dbReference>
<dbReference type="GO" id="GO:0005576">
    <property type="term" value="C:extracellular region"/>
    <property type="evidence" value="ECO:0007669"/>
    <property type="project" value="InterPro"/>
</dbReference>
<evidence type="ECO:0000259" key="8">
    <source>
        <dbReference type="PROSITE" id="PS50940"/>
    </source>
</evidence>
<dbReference type="RefSeq" id="XP_033239998.1">
    <property type="nucleotide sequence ID" value="XM_033384107.1"/>
</dbReference>
<evidence type="ECO:0000256" key="7">
    <source>
        <dbReference type="SAM" id="SignalP"/>
    </source>
</evidence>
<dbReference type="Proteomes" id="UP000001819">
    <property type="component" value="Chromosome X"/>
</dbReference>
<feature type="compositionally biased region" description="Low complexity" evidence="6">
    <location>
        <begin position="349"/>
        <end position="381"/>
    </location>
</feature>
<feature type="domain" description="Chitin-binding type-2" evidence="8">
    <location>
        <begin position="578"/>
        <end position="635"/>
    </location>
</feature>
<keyword evidence="5" id="KW-0325">Glycoprotein</keyword>
<protein>
    <submittedName>
        <fullName evidence="10">Mucin-5AC isoform X2</fullName>
    </submittedName>
</protein>
<dbReference type="InterPro" id="IPR051940">
    <property type="entry name" value="Chitin_bind-dev_reg"/>
</dbReference>
<dbReference type="PROSITE" id="PS50940">
    <property type="entry name" value="CHIT_BIND_II"/>
    <property type="match status" value="10"/>
</dbReference>
<dbReference type="SUPFAM" id="SSF57625">
    <property type="entry name" value="Invertebrate chitin-binding proteins"/>
    <property type="match status" value="10"/>
</dbReference>
<evidence type="ECO:0000256" key="3">
    <source>
        <dbReference type="ARBA" id="ARBA00022737"/>
    </source>
</evidence>
<dbReference type="GO" id="GO:0008061">
    <property type="term" value="F:chitin binding"/>
    <property type="evidence" value="ECO:0007669"/>
    <property type="project" value="UniProtKB-KW"/>
</dbReference>